<dbReference type="PRINTS" id="PR00407">
    <property type="entry name" value="EUMOPTERIN"/>
</dbReference>
<dbReference type="Pfam" id="PF00174">
    <property type="entry name" value="Oxidored_molyb"/>
    <property type="match status" value="1"/>
</dbReference>
<feature type="transmembrane region" description="Helical" evidence="1">
    <location>
        <begin position="163"/>
        <end position="185"/>
    </location>
</feature>
<dbReference type="InterPro" id="IPR036374">
    <property type="entry name" value="OxRdtase_Mopterin-bd_sf"/>
</dbReference>
<dbReference type="InterPro" id="IPR014756">
    <property type="entry name" value="Ig_E-set"/>
</dbReference>
<dbReference type="Proteomes" id="UP000024001">
    <property type="component" value="Unassembled WGS sequence"/>
</dbReference>
<evidence type="ECO:0000256" key="1">
    <source>
        <dbReference type="SAM" id="Phobius"/>
    </source>
</evidence>
<feature type="transmembrane region" description="Helical" evidence="1">
    <location>
        <begin position="67"/>
        <end position="89"/>
    </location>
</feature>
<comment type="caution">
    <text evidence="3">The sequence shown here is derived from an EMBL/GenBank/DDBJ whole genome shotgun (WGS) entry which is preliminary data.</text>
</comment>
<keyword evidence="1" id="KW-0472">Membrane</keyword>
<feature type="domain" description="Oxidoreductase molybdopterin-binding" evidence="2">
    <location>
        <begin position="239"/>
        <end position="390"/>
    </location>
</feature>
<dbReference type="GO" id="GO:0008482">
    <property type="term" value="F:sulfite oxidase activity"/>
    <property type="evidence" value="ECO:0007669"/>
    <property type="project" value="TreeGrafter"/>
</dbReference>
<dbReference type="RefSeq" id="WP_036308433.1">
    <property type="nucleotide sequence ID" value="NZ_JFYO01000001.1"/>
</dbReference>
<dbReference type="GO" id="GO:0043546">
    <property type="term" value="F:molybdopterin cofactor binding"/>
    <property type="evidence" value="ECO:0007669"/>
    <property type="project" value="TreeGrafter"/>
</dbReference>
<dbReference type="PATRIC" id="fig|273677.3.peg.22"/>
<protein>
    <submittedName>
        <fullName evidence="3">Putative sulfite oxidase</fullName>
    </submittedName>
</protein>
<feature type="transmembrane region" description="Helical" evidence="1">
    <location>
        <begin position="96"/>
        <end position="114"/>
    </location>
</feature>
<feature type="transmembrane region" description="Helical" evidence="1">
    <location>
        <begin position="7"/>
        <end position="32"/>
    </location>
</feature>
<dbReference type="PANTHER" id="PTHR19372">
    <property type="entry name" value="SULFITE REDUCTASE"/>
    <property type="match status" value="1"/>
</dbReference>
<dbReference type="SUPFAM" id="SSF56524">
    <property type="entry name" value="Oxidoreductase molybdopterin-binding domain"/>
    <property type="match status" value="1"/>
</dbReference>
<dbReference type="Gene3D" id="2.60.40.650">
    <property type="match status" value="1"/>
</dbReference>
<dbReference type="InterPro" id="IPR008335">
    <property type="entry name" value="Mopterin_OxRdtase_euk"/>
</dbReference>
<dbReference type="Pfam" id="PF17957">
    <property type="entry name" value="Big_7"/>
    <property type="match status" value="1"/>
</dbReference>
<dbReference type="Gene3D" id="3.90.420.10">
    <property type="entry name" value="Oxidoreductase, molybdopterin-binding domain"/>
    <property type="match status" value="1"/>
</dbReference>
<keyword evidence="1" id="KW-0812">Transmembrane</keyword>
<organism evidence="3 4">
    <name type="scientific">Microbacterium oleivorans</name>
    <dbReference type="NCBI Taxonomy" id="273677"/>
    <lineage>
        <taxon>Bacteria</taxon>
        <taxon>Bacillati</taxon>
        <taxon>Actinomycetota</taxon>
        <taxon>Actinomycetes</taxon>
        <taxon>Micrococcales</taxon>
        <taxon>Microbacteriaceae</taxon>
        <taxon>Microbacterium</taxon>
    </lineage>
</organism>
<gene>
    <name evidence="3" type="ORF">BW34_00024</name>
</gene>
<dbReference type="InterPro" id="IPR000572">
    <property type="entry name" value="OxRdtase_Mopterin-bd_dom"/>
</dbReference>
<dbReference type="GO" id="GO:0020037">
    <property type="term" value="F:heme binding"/>
    <property type="evidence" value="ECO:0007669"/>
    <property type="project" value="TreeGrafter"/>
</dbReference>
<evidence type="ECO:0000313" key="4">
    <source>
        <dbReference type="Proteomes" id="UP000024001"/>
    </source>
</evidence>
<dbReference type="EMBL" id="JFYO01000001">
    <property type="protein sequence ID" value="EZP29411.1"/>
    <property type="molecule type" value="Genomic_DNA"/>
</dbReference>
<dbReference type="AlphaFoldDB" id="A0A031FYW4"/>
<accession>A0A031FYW4</accession>
<dbReference type="OrthoDB" id="9795587at2"/>
<dbReference type="SUPFAM" id="SSF81296">
    <property type="entry name" value="E set domains"/>
    <property type="match status" value="1"/>
</dbReference>
<reference evidence="3 4" key="1">
    <citation type="submission" date="2014-03" db="EMBL/GenBank/DDBJ databases">
        <title>Draft Genome Sequences of 13 Willow Endophytes.</title>
        <authorList>
            <person name="Gan H.Y."/>
            <person name="Gan H.M."/>
            <person name="Savka M.A."/>
            <person name="Hudson A.O."/>
        </authorList>
    </citation>
    <scope>NUCLEOTIDE SEQUENCE [LARGE SCALE GENOMIC DNA]</scope>
    <source>
        <strain evidence="3 4">RIT293</strain>
    </source>
</reference>
<proteinExistence type="predicted"/>
<evidence type="ECO:0000259" key="2">
    <source>
        <dbReference type="Pfam" id="PF00174"/>
    </source>
</evidence>
<sequence>MTAQSRAWAATAGVVSVGAALAVAELIALMVAPQSSPLLAVGSLVIDLAPPWAKDAAIALFGTNDKIFLLVLLSVLLALVAAGAGILQLAAPPRGVIVLGLLGVIAAIAVTTRAQATGAWAIPTVLGIAVGCLLLHMLIVRLRRSLPTPNGATASPSSPSRRGFVALLAGSAAAAIVVGVGSRLANAATITTQTIRRAITLPKPTTTAAPVPAGASLDVEGISPLITANENFYRIDTALQVPAIDPETWRLRIVGMVENEIEIGFDELLALPLDESITTLMCVSNEVGGSLIGNALWLGYPIRDLLARARPLAGADMVLSRSVDGFTASTPLEILQEEDRNAIFAVGMNGEPLPPEHGFPVRMVVPGLYGYVSATKWVMQLEVTTFDRASAYWTDRGWSERGPVKIGSRIDVPANRASVTAGPMAVAGVAWAQHTGIRGVQVRVDGGDWQDARLATAISSDTWVQWVYEWDAAAGTHDIEVRATDADGQAQSGDDVPVVPNGAEGWHSISVTVG</sequence>
<evidence type="ECO:0000313" key="3">
    <source>
        <dbReference type="EMBL" id="EZP29411.1"/>
    </source>
</evidence>
<keyword evidence="4" id="KW-1185">Reference proteome</keyword>
<name>A0A031FYW4_9MICO</name>
<dbReference type="PANTHER" id="PTHR19372:SF7">
    <property type="entry name" value="SULFITE OXIDASE, MITOCHONDRIAL"/>
    <property type="match status" value="1"/>
</dbReference>
<feature type="transmembrane region" description="Helical" evidence="1">
    <location>
        <begin position="120"/>
        <end position="142"/>
    </location>
</feature>
<keyword evidence="1" id="KW-1133">Transmembrane helix</keyword>
<dbReference type="eggNOG" id="COG2041">
    <property type="taxonomic scope" value="Bacteria"/>
</dbReference>
<dbReference type="GO" id="GO:0006790">
    <property type="term" value="P:sulfur compound metabolic process"/>
    <property type="evidence" value="ECO:0007669"/>
    <property type="project" value="TreeGrafter"/>
</dbReference>